<feature type="domain" description="AMP-dependent synthetase/ligase" evidence="3">
    <location>
        <begin position="27"/>
        <end position="403"/>
    </location>
</feature>
<evidence type="ECO:0000256" key="1">
    <source>
        <dbReference type="ARBA" id="ARBA00006432"/>
    </source>
</evidence>
<reference evidence="6" key="1">
    <citation type="journal article" date="2019" name="Int. J. Syst. Evol. Microbiol.">
        <title>The Global Catalogue of Microorganisms (GCM) 10K type strain sequencing project: providing services to taxonomists for standard genome sequencing and annotation.</title>
        <authorList>
            <consortium name="The Broad Institute Genomics Platform"/>
            <consortium name="The Broad Institute Genome Sequencing Center for Infectious Disease"/>
            <person name="Wu L."/>
            <person name="Ma J."/>
        </authorList>
    </citation>
    <scope>NUCLEOTIDE SEQUENCE [LARGE SCALE GENOMIC DNA]</scope>
    <source>
        <strain evidence="6">CGMCC 4.7397</strain>
    </source>
</reference>
<dbReference type="InterPro" id="IPR000873">
    <property type="entry name" value="AMP-dep_synth/lig_dom"/>
</dbReference>
<dbReference type="RefSeq" id="WP_379566075.1">
    <property type="nucleotide sequence ID" value="NZ_JBHSQK010000025.1"/>
</dbReference>
<dbReference type="PANTHER" id="PTHR43201:SF5">
    <property type="entry name" value="MEDIUM-CHAIN ACYL-COA LIGASE ACSF2, MITOCHONDRIAL"/>
    <property type="match status" value="1"/>
</dbReference>
<comment type="similarity">
    <text evidence="1">Belongs to the ATP-dependent AMP-binding enzyme family.</text>
</comment>
<keyword evidence="2" id="KW-0436">Ligase</keyword>
<comment type="caution">
    <text evidence="5">The sequence shown here is derived from an EMBL/GenBank/DDBJ whole genome shotgun (WGS) entry which is preliminary data.</text>
</comment>
<evidence type="ECO:0000259" key="4">
    <source>
        <dbReference type="Pfam" id="PF13193"/>
    </source>
</evidence>
<evidence type="ECO:0000313" key="5">
    <source>
        <dbReference type="EMBL" id="MFC5948994.1"/>
    </source>
</evidence>
<protein>
    <submittedName>
        <fullName evidence="5">AMP-binding protein</fullName>
    </submittedName>
</protein>
<keyword evidence="6" id="KW-1185">Reference proteome</keyword>
<dbReference type="EMBL" id="JBHSQK010000025">
    <property type="protein sequence ID" value="MFC5948994.1"/>
    <property type="molecule type" value="Genomic_DNA"/>
</dbReference>
<feature type="domain" description="AMP-binding enzyme C-terminal" evidence="4">
    <location>
        <begin position="454"/>
        <end position="529"/>
    </location>
</feature>
<evidence type="ECO:0000313" key="6">
    <source>
        <dbReference type="Proteomes" id="UP001596119"/>
    </source>
</evidence>
<dbReference type="SUPFAM" id="SSF56801">
    <property type="entry name" value="Acetyl-CoA synthetase-like"/>
    <property type="match status" value="1"/>
</dbReference>
<dbReference type="Pfam" id="PF13193">
    <property type="entry name" value="AMP-binding_C"/>
    <property type="match status" value="1"/>
</dbReference>
<evidence type="ECO:0000256" key="2">
    <source>
        <dbReference type="ARBA" id="ARBA00022598"/>
    </source>
</evidence>
<dbReference type="Proteomes" id="UP001596119">
    <property type="component" value="Unassembled WGS sequence"/>
</dbReference>
<proteinExistence type="inferred from homology"/>
<dbReference type="InterPro" id="IPR045851">
    <property type="entry name" value="AMP-bd_C_sf"/>
</dbReference>
<dbReference type="Pfam" id="PF00501">
    <property type="entry name" value="AMP-binding"/>
    <property type="match status" value="1"/>
</dbReference>
<gene>
    <name evidence="5" type="ORF">ACFQH9_11985</name>
</gene>
<dbReference type="InterPro" id="IPR042099">
    <property type="entry name" value="ANL_N_sf"/>
</dbReference>
<accession>A0ABW1I9R1</accession>
<organism evidence="5 6">
    <name type="scientific">Pseudonocardia lutea</name>
    <dbReference type="NCBI Taxonomy" id="2172015"/>
    <lineage>
        <taxon>Bacteria</taxon>
        <taxon>Bacillati</taxon>
        <taxon>Actinomycetota</taxon>
        <taxon>Actinomycetes</taxon>
        <taxon>Pseudonocardiales</taxon>
        <taxon>Pseudonocardiaceae</taxon>
        <taxon>Pseudonocardia</taxon>
    </lineage>
</organism>
<evidence type="ECO:0000259" key="3">
    <source>
        <dbReference type="Pfam" id="PF00501"/>
    </source>
</evidence>
<dbReference type="PANTHER" id="PTHR43201">
    <property type="entry name" value="ACYL-COA SYNTHETASE"/>
    <property type="match status" value="1"/>
</dbReference>
<sequence>MPDSRTPVPSPSEPVPPTESTIGAAVEAAAQRWPEACGWVFEDRRITFSEMRDLAARAATGLHACGVRRGDVVALWTPNLAEWAVTAFAAYRLGAVVLSINTRFKGFELTHLLSHSRAKVLIIQPQFLGIDFEELLEGVAPDLMLSPTGQATTASFPSLQRLISVSPGRLSAMDWSALLDTAPADTTALDVDLTPDSPALLQYTSGTTAAPKGALLNHRHLLNYAPETFSRLGVRAGDPVLNTQPVYHVGGASALTVPLVLGCTKVTPGHYDAGRVLELMERERCVSRGGIPTMYLMEMAHPRFAEFDLSALRSGWTGGPPAVMDQIRDGFGGLELIQLYGATEGGGTSGCITDPWEKRRVTAGRPMTGTELRIIDPETGREVPAGEVGEICIRGWNRMIGYFRDDERTQEVVDAHGWLHMGDLGRFDEEGYLTYVGRLKDMIRVGGENTSAEEVEALLLEHPSVHQAAVIGVPDVRMGEVVLAIVERAAGSSLTAEEIVVHCKSRAANFRVPRHVRFVTDWPYTGSGKIAKKVLRDIYTPEFEITEQKVEVS</sequence>
<dbReference type="Gene3D" id="3.30.300.30">
    <property type="match status" value="1"/>
</dbReference>
<name>A0ABW1I9R1_9PSEU</name>
<dbReference type="InterPro" id="IPR025110">
    <property type="entry name" value="AMP-bd_C"/>
</dbReference>
<dbReference type="Gene3D" id="3.40.50.12780">
    <property type="entry name" value="N-terminal domain of ligase-like"/>
    <property type="match status" value="1"/>
</dbReference>